<keyword evidence="6" id="KW-1278">Translocase</keyword>
<evidence type="ECO:0000256" key="6">
    <source>
        <dbReference type="ARBA" id="ARBA00022967"/>
    </source>
</evidence>
<accession>A0A1T4KUA9</accession>
<protein>
    <submittedName>
        <fullName evidence="10">Electron transport complex protein RnfD</fullName>
    </submittedName>
</protein>
<feature type="transmembrane region" description="Helical" evidence="9">
    <location>
        <begin position="21"/>
        <end position="38"/>
    </location>
</feature>
<dbReference type="InterPro" id="IPR004338">
    <property type="entry name" value="NqrB/RnfD"/>
</dbReference>
<keyword evidence="11" id="KW-1185">Reference proteome</keyword>
<evidence type="ECO:0000313" key="11">
    <source>
        <dbReference type="Proteomes" id="UP000190395"/>
    </source>
</evidence>
<keyword evidence="4" id="KW-0288">FMN</keyword>
<dbReference type="GeneID" id="303366591"/>
<dbReference type="RefSeq" id="WP_078930068.1">
    <property type="nucleotide sequence ID" value="NZ_CAMFAQ010000002.1"/>
</dbReference>
<evidence type="ECO:0000256" key="9">
    <source>
        <dbReference type="SAM" id="Phobius"/>
    </source>
</evidence>
<evidence type="ECO:0000256" key="7">
    <source>
        <dbReference type="ARBA" id="ARBA00022989"/>
    </source>
</evidence>
<keyword evidence="2" id="KW-0597">Phosphoprotein</keyword>
<feature type="transmembrane region" description="Helical" evidence="9">
    <location>
        <begin position="308"/>
        <end position="328"/>
    </location>
</feature>
<dbReference type="PROSITE" id="PS51257">
    <property type="entry name" value="PROKAR_LIPOPROTEIN"/>
    <property type="match status" value="1"/>
</dbReference>
<feature type="transmembrane region" description="Helical" evidence="9">
    <location>
        <begin position="233"/>
        <end position="251"/>
    </location>
</feature>
<feature type="transmembrane region" description="Helical" evidence="9">
    <location>
        <begin position="206"/>
        <end position="226"/>
    </location>
</feature>
<evidence type="ECO:0000313" key="10">
    <source>
        <dbReference type="EMBL" id="SJZ45938.1"/>
    </source>
</evidence>
<feature type="transmembrane region" description="Helical" evidence="9">
    <location>
        <begin position="257"/>
        <end position="277"/>
    </location>
</feature>
<dbReference type="STRING" id="225004.SAMN02745152_00315"/>
<name>A0A1T4KUA9_9SPIR</name>
<keyword evidence="7 9" id="KW-1133">Transmembrane helix</keyword>
<evidence type="ECO:0000256" key="4">
    <source>
        <dbReference type="ARBA" id="ARBA00022643"/>
    </source>
</evidence>
<gene>
    <name evidence="10" type="ORF">SAMN02745152_00315</name>
</gene>
<sequence>MKNKIKITLHPFSYLDFSEKTNAIFLLTFLACQVFMLFITNSWANLFVILAAVAATVLAEVFEKTYGKRKDSYSFLNSIIQGILTGLFLPSTFPVYAVFFTVFFVFVCSRYFIGNFADCWINLPCLSVCICWILGTSLFPDWQLTHEIIFARNPSLELIQNGAFPMIALDTKITSFFNRTIFSLFGVSIPDGYISLFWDTGSLIPAFRFNFITLISSIVLISMDVVRAMIPGLFLMTYGILVFAGPYFFGFGGHGDLLLAFCTSGLLFSSIYLLQFAGTTPMTLLGKAFYAFLAGILAYLIIGAGTSPAGAVFTVLLMNILSLFIQHIEKIAEIKKVKKILLERVKELEEGTNA</sequence>
<dbReference type="GO" id="GO:0016020">
    <property type="term" value="C:membrane"/>
    <property type="evidence" value="ECO:0007669"/>
    <property type="project" value="InterPro"/>
</dbReference>
<dbReference type="Proteomes" id="UP000190395">
    <property type="component" value="Unassembled WGS sequence"/>
</dbReference>
<keyword evidence="8 9" id="KW-0472">Membrane</keyword>
<evidence type="ECO:0000256" key="2">
    <source>
        <dbReference type="ARBA" id="ARBA00022553"/>
    </source>
</evidence>
<evidence type="ECO:0000256" key="3">
    <source>
        <dbReference type="ARBA" id="ARBA00022630"/>
    </source>
</evidence>
<reference evidence="10 11" key="1">
    <citation type="submission" date="2017-02" db="EMBL/GenBank/DDBJ databases">
        <authorList>
            <person name="Peterson S.W."/>
        </authorList>
    </citation>
    <scope>NUCLEOTIDE SEQUENCE [LARGE SCALE GENOMIC DNA]</scope>
    <source>
        <strain evidence="10 11">ATCC BAA-909</strain>
    </source>
</reference>
<dbReference type="Pfam" id="PF03116">
    <property type="entry name" value="NQR2_RnfD_RnfE"/>
    <property type="match status" value="1"/>
</dbReference>
<dbReference type="EMBL" id="FUXC01000001">
    <property type="protein sequence ID" value="SJZ45938.1"/>
    <property type="molecule type" value="Genomic_DNA"/>
</dbReference>
<proteinExistence type="predicted"/>
<evidence type="ECO:0000256" key="8">
    <source>
        <dbReference type="ARBA" id="ARBA00023136"/>
    </source>
</evidence>
<feature type="transmembrane region" description="Helical" evidence="9">
    <location>
        <begin position="120"/>
        <end position="139"/>
    </location>
</feature>
<dbReference type="OrthoDB" id="356676at2"/>
<feature type="transmembrane region" description="Helical" evidence="9">
    <location>
        <begin position="284"/>
        <end position="302"/>
    </location>
</feature>
<dbReference type="GO" id="GO:0055085">
    <property type="term" value="P:transmembrane transport"/>
    <property type="evidence" value="ECO:0007669"/>
    <property type="project" value="InterPro"/>
</dbReference>
<dbReference type="AlphaFoldDB" id="A0A1T4KUA9"/>
<organism evidence="10 11">
    <name type="scientific">Treponema berlinense</name>
    <dbReference type="NCBI Taxonomy" id="225004"/>
    <lineage>
        <taxon>Bacteria</taxon>
        <taxon>Pseudomonadati</taxon>
        <taxon>Spirochaetota</taxon>
        <taxon>Spirochaetia</taxon>
        <taxon>Spirochaetales</taxon>
        <taxon>Treponemataceae</taxon>
        <taxon>Treponema</taxon>
    </lineage>
</organism>
<evidence type="ECO:0000256" key="5">
    <source>
        <dbReference type="ARBA" id="ARBA00022692"/>
    </source>
</evidence>
<keyword evidence="1" id="KW-0813">Transport</keyword>
<feature type="transmembrane region" description="Helical" evidence="9">
    <location>
        <begin position="44"/>
        <end position="61"/>
    </location>
</feature>
<keyword evidence="3" id="KW-0285">Flavoprotein</keyword>
<evidence type="ECO:0000256" key="1">
    <source>
        <dbReference type="ARBA" id="ARBA00022448"/>
    </source>
</evidence>
<keyword evidence="5 9" id="KW-0812">Transmembrane</keyword>